<dbReference type="EMBL" id="JRLY01000001">
    <property type="protein sequence ID" value="KGO94928.1"/>
    <property type="molecule type" value="Genomic_DNA"/>
</dbReference>
<evidence type="ECO:0000313" key="2">
    <source>
        <dbReference type="Proteomes" id="UP000030111"/>
    </source>
</evidence>
<protein>
    <submittedName>
        <fullName evidence="1">Uncharacterized protein</fullName>
    </submittedName>
</protein>
<reference evidence="1 2" key="1">
    <citation type="submission" date="2013-09" db="EMBL/GenBank/DDBJ databases">
        <authorList>
            <person name="Zeng Z."/>
            <person name="Chen C."/>
        </authorList>
    </citation>
    <scope>NUCLEOTIDE SEQUENCE [LARGE SCALE GENOMIC DNA]</scope>
    <source>
        <strain evidence="1 2">WB 4.1-42</strain>
    </source>
</reference>
<dbReference type="RefSeq" id="WP_026992308.1">
    <property type="nucleotide sequence ID" value="NZ_JRLY01000001.1"/>
</dbReference>
<sequence length="133" mass="14730">MLESVRNSVFGKCLQVLLIGYFLISSLNASNTVTELLTQNTHITSAKGIISNILKKIFKCDGCTEEYEELDAKNKAEKANKAAVILDYLLPDNACIAANYLQATIKDKAFIANPVFIFGFYSKIYLPPPEFIA</sequence>
<evidence type="ECO:0000313" key="1">
    <source>
        <dbReference type="EMBL" id="KGO94928.1"/>
    </source>
</evidence>
<dbReference type="AlphaFoldDB" id="A0A0A2MTX1"/>
<accession>A0A0A2MTX1</accession>
<organism evidence="1 2">
    <name type="scientific">Flavobacterium subsaxonicum WB 4.1-42 = DSM 21790</name>
    <dbReference type="NCBI Taxonomy" id="1121898"/>
    <lineage>
        <taxon>Bacteria</taxon>
        <taxon>Pseudomonadati</taxon>
        <taxon>Bacteroidota</taxon>
        <taxon>Flavobacteriia</taxon>
        <taxon>Flavobacteriales</taxon>
        <taxon>Flavobacteriaceae</taxon>
        <taxon>Flavobacterium</taxon>
    </lineage>
</organism>
<name>A0A0A2MTX1_9FLAO</name>
<gene>
    <name evidence="1" type="ORF">Q766_02100</name>
</gene>
<dbReference type="eggNOG" id="ENOG5030YMM">
    <property type="taxonomic scope" value="Bacteria"/>
</dbReference>
<proteinExistence type="predicted"/>
<dbReference type="STRING" id="1121898.GCA_000422725_00891"/>
<comment type="caution">
    <text evidence="1">The sequence shown here is derived from an EMBL/GenBank/DDBJ whole genome shotgun (WGS) entry which is preliminary data.</text>
</comment>
<keyword evidence="2" id="KW-1185">Reference proteome</keyword>
<dbReference type="OrthoDB" id="1374192at2"/>
<dbReference type="Proteomes" id="UP000030111">
    <property type="component" value="Unassembled WGS sequence"/>
</dbReference>